<name>N6WEL4_9ACTO</name>
<proteinExistence type="predicted"/>
<protein>
    <submittedName>
        <fullName evidence="1">30S ribosomal protein S20</fullName>
    </submittedName>
</protein>
<evidence type="ECO:0000313" key="1">
    <source>
        <dbReference type="EMBL" id="ENO18679.1"/>
    </source>
</evidence>
<dbReference type="GO" id="GO:0005840">
    <property type="term" value="C:ribosome"/>
    <property type="evidence" value="ECO:0007669"/>
    <property type="project" value="UniProtKB-KW"/>
</dbReference>
<accession>N6WEL4</accession>
<gene>
    <name evidence="1" type="primary">rpsT</name>
    <name evidence="1" type="ORF">HMPREF9004_0728</name>
</gene>
<dbReference type="AlphaFoldDB" id="N6WEL4"/>
<keyword evidence="2" id="KW-1185">Reference proteome</keyword>
<dbReference type="Proteomes" id="UP000013015">
    <property type="component" value="Unassembled WGS sequence"/>
</dbReference>
<evidence type="ECO:0000313" key="2">
    <source>
        <dbReference type="Proteomes" id="UP000013015"/>
    </source>
</evidence>
<comment type="caution">
    <text evidence="1">The sequence shown here is derived from an EMBL/GenBank/DDBJ whole genome shotgun (WGS) entry which is preliminary data.</text>
</comment>
<dbReference type="EMBL" id="AQHZ01000010">
    <property type="protein sequence ID" value="ENO18679.1"/>
    <property type="molecule type" value="Genomic_DNA"/>
</dbReference>
<sequence>MEDAGTQVDTRKRRLVEDLRTFSDDVLAARNAFMANEENLSGAFQRADVPPPTFSSRSMSWLVERLG</sequence>
<keyword evidence="1" id="KW-0689">Ribosomal protein</keyword>
<keyword evidence="1" id="KW-0687">Ribonucleoprotein</keyword>
<organism evidence="1 2">
    <name type="scientific">Schaalia cardiffensis F0333</name>
    <dbReference type="NCBI Taxonomy" id="888050"/>
    <lineage>
        <taxon>Bacteria</taxon>
        <taxon>Bacillati</taxon>
        <taxon>Actinomycetota</taxon>
        <taxon>Actinomycetes</taxon>
        <taxon>Actinomycetales</taxon>
        <taxon>Actinomycetaceae</taxon>
        <taxon>Schaalia</taxon>
    </lineage>
</organism>
<dbReference type="STRING" id="888050.HMPREF9004_0728"/>
<dbReference type="HOGENOM" id="CLU_2802672_0_0_11"/>
<reference evidence="1 2" key="1">
    <citation type="submission" date="2013-03" db="EMBL/GenBank/DDBJ databases">
        <title>Reference genome for the Human Microbiome Project.</title>
        <authorList>
            <person name="Aqrawi P."/>
            <person name="Ayvaz T."/>
            <person name="Bess C."/>
            <person name="Blankenburg K."/>
            <person name="Coyle M."/>
            <person name="Deng J."/>
            <person name="Forbes L."/>
            <person name="Fowler G."/>
            <person name="Francisco L."/>
            <person name="Fu Q."/>
            <person name="Gibbs R."/>
            <person name="Gross S."/>
            <person name="Gubbala S."/>
            <person name="Hale W."/>
            <person name="Hemphill L."/>
            <person name="Highlander S."/>
            <person name="Hirani K."/>
            <person name="Jackson L."/>
            <person name="Jakkamsetti A."/>
            <person name="Javaid M."/>
            <person name="Jayaseelan J.C."/>
            <person name="Jiang H."/>
            <person name="Joshi V."/>
            <person name="Korchina V."/>
            <person name="Kovar C."/>
            <person name="Lara F."/>
            <person name="Lee S."/>
            <person name="Liu Y."/>
            <person name="Mata R."/>
            <person name="Mathew T."/>
            <person name="Munidasa M."/>
            <person name="Muzny D."/>
            <person name="Nazareth L."/>
            <person name="Ngo R."/>
            <person name="Nguyen L."/>
            <person name="Nguyen N."/>
            <person name="Okwuonu G."/>
            <person name="Ongeri F."/>
            <person name="Palculict T."/>
            <person name="Patil S."/>
            <person name="Petrosino J."/>
            <person name="Pham C."/>
            <person name="Pham P."/>
            <person name="Pu L.-L."/>
            <person name="Qin X."/>
            <person name="Qu J."/>
            <person name="Reid J."/>
            <person name="Ross M."/>
            <person name="Ruth R."/>
            <person name="Saada N."/>
            <person name="San Lucas F."/>
            <person name="Santibanez J."/>
            <person name="Shang Y."/>
            <person name="Simmons D."/>
            <person name="Song X.-Z."/>
            <person name="Tang L.-Y."/>
            <person name="Thornton R."/>
            <person name="Warren J."/>
            <person name="Weissenberger G."/>
            <person name="Wilczek-Boney K."/>
            <person name="Worley K."/>
            <person name="Youmans B."/>
            <person name="Zhang J."/>
            <person name="Zhang L."/>
            <person name="Zhao Z."/>
            <person name="Zhou C."/>
            <person name="Zhu D."/>
            <person name="Zhu Y."/>
        </authorList>
    </citation>
    <scope>NUCLEOTIDE SEQUENCE [LARGE SCALE GENOMIC DNA]</scope>
    <source>
        <strain evidence="1 2">F0333</strain>
    </source>
</reference>
<dbReference type="PATRIC" id="fig|888050.3.peg.698"/>